<sequence length="1065" mass="121563">MVENDSKYEKIRTECRQIAATLAGTSQKTKVLAEKIICNDKENYTLANGLGLFDPIREIPLPEIRSPKDFSAREILSLNTNEIAQVLHVFSDLVDRHKDYEYEVEEWNGSFTKVVLGGQHTIRTLKNYRNRKLTLDDYPLPEVWRGAVKEINLTVQKLIEILFYFDVKQFTFGSGKQEWYKDLMTRLFSINHTELEAVFKKTPYISHIRSAFSALINEFPREDIFALCRDIAAYIYQETPVHLFAEDYEKLNKQVHHFGRHTSCLVDAKEFSFWHRNLQASIYDEQSFKEGFLIRYALYKASKYKSHASLQLADFERAFNLGLVDENELFAELCGRPLSSENLKLLSNPKRHGHNDLVDCQTINETGRKVIDRIVEIEVRRGDMTTEVSHLAAKIDKFSGTKFFVDILVGAEKDTYVRGYVFASENSTKKQIFSHLLKCCYLADGEDENTLRELLKGVRVTEKQLIDAAMYSPQWVDLVEKYLAWPGLKSACWYFHAHVNETFSADKETIVARYSPVSPQDFKDGAFDISWFKEAYSTLGEKRFNIVYDSAKYIAGGGLHKRAQLFADAVLGKLDLQQAENMIHEKRNKDYVLCYGLIPLGNEPMEVLHRYEFLQAFLKESKQFGAQRRESEGKAVAIALENLARNAGFGDVARFTWSMETEKMKSIAPYLQTVSVGEFDLKIGIDELGRASVVAVKGSKVLKDVPSKLKGNEYIKEIKAVQKSLKDQHARARVSLEKAMESGDAFTINELQNLAQNPVIYPLLKNLVFKSGDHLGYFREQALVDAKNKYYKLKPKDNCLIAHPVHLYAGGEWSAYQRGIFDREIAQPFKQVFRELYRPNMDEIEARTISHRYDGHQIQPKKAAALLKTRGWSVSYDEGLQKVLYKENIIAQIYAMADWFSPAEVESPTIEGVVFRDRKTGKGLTITDIPEVIFSEIMRDIDLVVSVAHVGGVDPEASLSTIEMRTVIVVEMLRLLKLTNVELKGAHAFIKGMLGQYTVHLGSAVAHKMASGAMHILPVYSQHKGRIFLPFIDDDPKTAEIISKIIFLAEDNKIKDPNILHQIVD</sequence>
<evidence type="ECO:0008006" key="6">
    <source>
        <dbReference type="Google" id="ProtNLM"/>
    </source>
</evidence>
<evidence type="ECO:0000313" key="5">
    <source>
        <dbReference type="Proteomes" id="UP000036356"/>
    </source>
</evidence>
<accession>A0A0J1FPU5</accession>
<dbReference type="Proteomes" id="UP000036356">
    <property type="component" value="Unassembled WGS sequence"/>
</dbReference>
<keyword evidence="5" id="KW-1185">Reference proteome</keyword>
<dbReference type="EMBL" id="LDZY01000009">
    <property type="protein sequence ID" value="KLU65352.1"/>
    <property type="molecule type" value="Genomic_DNA"/>
</dbReference>
<dbReference type="Pfam" id="PF24879">
    <property type="entry name" value="DUF7737"/>
    <property type="match status" value="1"/>
</dbReference>
<comment type="caution">
    <text evidence="4">The sequence shown here is derived from an EMBL/GenBank/DDBJ whole genome shotgun (WGS) entry which is preliminary data.</text>
</comment>
<organism evidence="4 5">
    <name type="scientific">Desulfosporosinus acididurans</name>
    <dbReference type="NCBI Taxonomy" id="476652"/>
    <lineage>
        <taxon>Bacteria</taxon>
        <taxon>Bacillati</taxon>
        <taxon>Bacillota</taxon>
        <taxon>Clostridia</taxon>
        <taxon>Eubacteriales</taxon>
        <taxon>Desulfitobacteriaceae</taxon>
        <taxon>Desulfosporosinus</taxon>
    </lineage>
</organism>
<dbReference type="InterPro" id="IPR043782">
    <property type="entry name" value="DUF5724"/>
</dbReference>
<protein>
    <recommendedName>
        <fullName evidence="6">DUF4132 domain-containing protein</fullName>
    </recommendedName>
</protein>
<reference evidence="4 5" key="1">
    <citation type="submission" date="2015-06" db="EMBL/GenBank/DDBJ databases">
        <title>Draft genome of the moderately acidophilic sulfate reducer Candidatus Desulfosporosinus acididurans strain M1.</title>
        <authorList>
            <person name="Poehlein A."/>
            <person name="Petzsch P."/>
            <person name="Johnson B.D."/>
            <person name="Schloemann M."/>
            <person name="Daniel R."/>
            <person name="Muehling M."/>
        </authorList>
    </citation>
    <scope>NUCLEOTIDE SEQUENCE [LARGE SCALE GENOMIC DNA]</scope>
    <source>
        <strain evidence="4 5">M1</strain>
    </source>
</reference>
<name>A0A0J1FPU5_9FIRM</name>
<dbReference type="AlphaFoldDB" id="A0A0J1FPU5"/>
<feature type="domain" description="DUF4132" evidence="1">
    <location>
        <begin position="700"/>
        <end position="872"/>
    </location>
</feature>
<dbReference type="InterPro" id="IPR056639">
    <property type="entry name" value="DUF7737"/>
</dbReference>
<evidence type="ECO:0000313" key="4">
    <source>
        <dbReference type="EMBL" id="KLU65352.1"/>
    </source>
</evidence>
<gene>
    <name evidence="4" type="ORF">DEAC_c29040</name>
</gene>
<dbReference type="InterPro" id="IPR025406">
    <property type="entry name" value="DUF4132"/>
</dbReference>
<dbReference type="Pfam" id="PF13569">
    <property type="entry name" value="DUF4132"/>
    <property type="match status" value="1"/>
</dbReference>
<proteinExistence type="predicted"/>
<evidence type="ECO:0000259" key="3">
    <source>
        <dbReference type="Pfam" id="PF24879"/>
    </source>
</evidence>
<feature type="domain" description="DUF7737" evidence="3">
    <location>
        <begin position="962"/>
        <end position="1063"/>
    </location>
</feature>
<dbReference type="PATRIC" id="fig|476652.3.peg.3056"/>
<dbReference type="STRING" id="476652.DEAC_c29040"/>
<feature type="domain" description="DUF5724" evidence="2">
    <location>
        <begin position="2"/>
        <end position="659"/>
    </location>
</feature>
<dbReference type="Pfam" id="PF18991">
    <property type="entry name" value="DUF5724"/>
    <property type="match status" value="1"/>
</dbReference>
<evidence type="ECO:0000259" key="2">
    <source>
        <dbReference type="Pfam" id="PF18991"/>
    </source>
</evidence>
<evidence type="ECO:0000259" key="1">
    <source>
        <dbReference type="Pfam" id="PF13569"/>
    </source>
</evidence>